<dbReference type="KEGG" id="sseo:D0Z67_16575"/>
<evidence type="ECO:0000313" key="2">
    <source>
        <dbReference type="Proteomes" id="UP000292547"/>
    </source>
</evidence>
<sequence>MWAGGPAQAAPAPRADLAFHGQAVIDGDRMEVRLTPRDHGPAAVPEASVRVRWSVGPAGAVSLSPGCARTGERTAVCGTGPLVAGQAGEEIRLGVRLRVPAPEVTLEVETAWNGGVTDPDRSNDRLRVLVLPTGDAYSF</sequence>
<dbReference type="EMBL" id="CP032229">
    <property type="protein sequence ID" value="QBJ94200.1"/>
    <property type="molecule type" value="Genomic_DNA"/>
</dbReference>
<protein>
    <submittedName>
        <fullName evidence="1">Uncharacterized protein</fullName>
    </submittedName>
</protein>
<dbReference type="OrthoDB" id="4300377at2"/>
<dbReference type="Proteomes" id="UP000292547">
    <property type="component" value="Chromosome"/>
</dbReference>
<gene>
    <name evidence="1" type="ORF">D0Z67_16575</name>
</gene>
<dbReference type="STRING" id="73044.GCA_000725795_05081"/>
<reference evidence="1 2" key="1">
    <citation type="submission" date="2018-08" db="EMBL/GenBank/DDBJ databases">
        <title>The complete genome sequence of Streptomyces seoulensis, a pioneer strain for nickel superoxide dismutase discovery.</title>
        <authorList>
            <person name="Shin J."/>
            <person name="Lee J.-S."/>
            <person name="Lee E.-J."/>
            <person name="Youn H.-D."/>
        </authorList>
    </citation>
    <scope>NUCLEOTIDE SEQUENCE [LARGE SCALE GENOMIC DNA]</scope>
    <source>
        <strain evidence="1 2">KCTC 9819</strain>
    </source>
</reference>
<evidence type="ECO:0000313" key="1">
    <source>
        <dbReference type="EMBL" id="QBJ94200.1"/>
    </source>
</evidence>
<name>A0A4P6U2S2_STRSO</name>
<proteinExistence type="predicted"/>
<dbReference type="AlphaFoldDB" id="A0A4P6U2S2"/>
<keyword evidence="2" id="KW-1185">Reference proteome</keyword>
<accession>A0A4P6U2S2</accession>
<organism evidence="1 2">
    <name type="scientific">Streptomyces seoulensis</name>
    <dbReference type="NCBI Taxonomy" id="73044"/>
    <lineage>
        <taxon>Bacteria</taxon>
        <taxon>Bacillati</taxon>
        <taxon>Actinomycetota</taxon>
        <taxon>Actinomycetes</taxon>
        <taxon>Kitasatosporales</taxon>
        <taxon>Streptomycetaceae</taxon>
        <taxon>Streptomyces</taxon>
    </lineage>
</organism>